<dbReference type="Proteomes" id="UP000798808">
    <property type="component" value="Unassembled WGS sequence"/>
</dbReference>
<proteinExistence type="predicted"/>
<dbReference type="EMBL" id="SMLW01000579">
    <property type="protein sequence ID" value="MTI26407.1"/>
    <property type="molecule type" value="Genomic_DNA"/>
</dbReference>
<reference evidence="1 2" key="1">
    <citation type="submission" date="2019-02" db="EMBL/GenBank/DDBJ databases">
        <authorList>
            <person name="Goldberg S.R."/>
            <person name="Haltli B.A."/>
            <person name="Correa H."/>
            <person name="Russell K.G."/>
        </authorList>
    </citation>
    <scope>NUCLEOTIDE SEQUENCE [LARGE SCALE GENOMIC DNA]</scope>
    <source>
        <strain evidence="1 2">JCM 16186</strain>
    </source>
</reference>
<sequence length="122" mass="14162">MDNDPELNGKYLGQISEDFVVVADTLKEASYQIRKRKFSDYPIFPISKIDLPIGQLLIGKEELAINWNYNASYLDEFVQREIVGEDGIEAFKKAYKDPDEFCCLFVVDNDFTNFLFIPYPED</sequence>
<organism evidence="1 2">
    <name type="scientific">Fulvivirga kasyanovii</name>
    <dbReference type="NCBI Taxonomy" id="396812"/>
    <lineage>
        <taxon>Bacteria</taxon>
        <taxon>Pseudomonadati</taxon>
        <taxon>Bacteroidota</taxon>
        <taxon>Cytophagia</taxon>
        <taxon>Cytophagales</taxon>
        <taxon>Fulvivirgaceae</taxon>
        <taxon>Fulvivirga</taxon>
    </lineage>
</organism>
<gene>
    <name evidence="1" type="ORF">E1163_15725</name>
</gene>
<name>A0ABW9RQF6_9BACT</name>
<evidence type="ECO:0000313" key="1">
    <source>
        <dbReference type="EMBL" id="MTI26407.1"/>
    </source>
</evidence>
<keyword evidence="2" id="KW-1185">Reference proteome</keyword>
<evidence type="ECO:0000313" key="2">
    <source>
        <dbReference type="Proteomes" id="UP000798808"/>
    </source>
</evidence>
<dbReference type="RefSeq" id="WP_155173421.1">
    <property type="nucleotide sequence ID" value="NZ_BAAAFL010000068.1"/>
</dbReference>
<protein>
    <submittedName>
        <fullName evidence="1">Uncharacterized protein</fullName>
    </submittedName>
</protein>
<accession>A0ABW9RQF6</accession>
<comment type="caution">
    <text evidence="1">The sequence shown here is derived from an EMBL/GenBank/DDBJ whole genome shotgun (WGS) entry which is preliminary data.</text>
</comment>